<evidence type="ECO:0000256" key="1">
    <source>
        <dbReference type="ARBA" id="ARBA00023015"/>
    </source>
</evidence>
<dbReference type="GO" id="GO:0043565">
    <property type="term" value="F:sequence-specific DNA binding"/>
    <property type="evidence" value="ECO:0007669"/>
    <property type="project" value="InterPro"/>
</dbReference>
<dbReference type="PATRIC" id="fig|742817.3.peg.385"/>
<dbReference type="InterPro" id="IPR009057">
    <property type="entry name" value="Homeodomain-like_sf"/>
</dbReference>
<dbReference type="PANTHER" id="PTHR43280:SF32">
    <property type="entry name" value="TRANSCRIPTIONAL REGULATORY PROTEIN"/>
    <property type="match status" value="1"/>
</dbReference>
<dbReference type="SMART" id="SM00342">
    <property type="entry name" value="HTH_ARAC"/>
    <property type="match status" value="1"/>
</dbReference>
<dbReference type="RefSeq" id="WP_009135520.1">
    <property type="nucleotide sequence ID" value="NZ_JH594596.1"/>
</dbReference>
<dbReference type="Proteomes" id="UP000004892">
    <property type="component" value="Unassembled WGS sequence"/>
</dbReference>
<evidence type="ECO:0000313" key="5">
    <source>
        <dbReference type="EMBL" id="EHP50677.1"/>
    </source>
</evidence>
<comment type="caution">
    <text evidence="5">The sequence shown here is derived from an EMBL/GenBank/DDBJ whole genome shotgun (WGS) entry which is preliminary data.</text>
</comment>
<protein>
    <recommendedName>
        <fullName evidence="4">HTH araC/xylS-type domain-containing protein</fullName>
    </recommendedName>
</protein>
<dbReference type="eggNOG" id="COG2207">
    <property type="taxonomic scope" value="Bacteria"/>
</dbReference>
<evidence type="ECO:0000259" key="4">
    <source>
        <dbReference type="PROSITE" id="PS01124"/>
    </source>
</evidence>
<evidence type="ECO:0000256" key="3">
    <source>
        <dbReference type="ARBA" id="ARBA00023163"/>
    </source>
</evidence>
<feature type="domain" description="HTH araC/xylS-type" evidence="4">
    <location>
        <begin position="184"/>
        <end position="282"/>
    </location>
</feature>
<dbReference type="GeneID" id="98068020"/>
<keyword evidence="6" id="KW-1185">Reference proteome</keyword>
<dbReference type="HOGENOM" id="CLU_000445_88_2_10"/>
<accession>H1DDN0</accession>
<gene>
    <name evidence="5" type="ORF">HMPREF9449_00366</name>
</gene>
<dbReference type="SUPFAM" id="SSF46689">
    <property type="entry name" value="Homeodomain-like"/>
    <property type="match status" value="1"/>
</dbReference>
<sequence>MKYNTIINFPEKGIESFSLSANEIQTVGKSYSKVFFYMLVESGTALFAINENKYSITPATLVIFAPEYSGQLLYASSDFRSEMLIVTKSFLDTLPASDSMYKHIAKVMLQQRQVNPLNKSQQLVLSESIRQIQKKLRLLQHHLYREIVQNSLVAFLLEISNIWIENHWDLWEEYNQVRYEYVLKRFIEVLMQNYRKEHLVPFYAGQLNITPQYLSLIVKSLTGRTPSQFIFERLYCEARTLLCHPNLSIKEISELLQFSDQSAFGKFFKKHAGLSPVEFRKKMTHRNSL</sequence>
<dbReference type="PROSITE" id="PS01124">
    <property type="entry name" value="HTH_ARAC_FAMILY_2"/>
    <property type="match status" value="1"/>
</dbReference>
<keyword evidence="1" id="KW-0805">Transcription regulation</keyword>
<dbReference type="PANTHER" id="PTHR43280">
    <property type="entry name" value="ARAC-FAMILY TRANSCRIPTIONAL REGULATOR"/>
    <property type="match status" value="1"/>
</dbReference>
<dbReference type="Pfam" id="PF12833">
    <property type="entry name" value="HTH_18"/>
    <property type="match status" value="1"/>
</dbReference>
<dbReference type="InterPro" id="IPR018060">
    <property type="entry name" value="HTH_AraC"/>
</dbReference>
<dbReference type="STRING" id="742817.HMPREF9449_00366"/>
<dbReference type="EMBL" id="ADMC01000005">
    <property type="protein sequence ID" value="EHP50677.1"/>
    <property type="molecule type" value="Genomic_DNA"/>
</dbReference>
<keyword evidence="2" id="KW-0238">DNA-binding</keyword>
<reference evidence="5 6" key="1">
    <citation type="submission" date="2012-01" db="EMBL/GenBank/DDBJ databases">
        <title>The Genome Sequence of Odoribacter laneus YIT 12061.</title>
        <authorList>
            <consortium name="The Broad Institute Genome Sequencing Platform"/>
            <person name="Earl A."/>
            <person name="Ward D."/>
            <person name="Feldgarden M."/>
            <person name="Gevers D."/>
            <person name="Morotomi M."/>
            <person name="Young S.K."/>
            <person name="Zeng Q."/>
            <person name="Gargeya S."/>
            <person name="Fitzgerald M."/>
            <person name="Haas B."/>
            <person name="Abouelleil A."/>
            <person name="Alvarado L."/>
            <person name="Arachchi H.M."/>
            <person name="Berlin A."/>
            <person name="Chapman S.B."/>
            <person name="Gearin G."/>
            <person name="Goldberg J."/>
            <person name="Griggs A."/>
            <person name="Gujja S."/>
            <person name="Hansen M."/>
            <person name="Heiman D."/>
            <person name="Howarth C."/>
            <person name="Larimer J."/>
            <person name="Lui A."/>
            <person name="MacDonald P.J.P."/>
            <person name="McCowen C."/>
            <person name="Montmayeur A."/>
            <person name="Murphy C."/>
            <person name="Neiman D."/>
            <person name="Pearson M."/>
            <person name="Priest M."/>
            <person name="Roberts A."/>
            <person name="Saif S."/>
            <person name="Shea T."/>
            <person name="Sisk P."/>
            <person name="Stolte C."/>
            <person name="Sykes S."/>
            <person name="Wortman J."/>
            <person name="Nusbaum C."/>
            <person name="Birren B."/>
        </authorList>
    </citation>
    <scope>NUCLEOTIDE SEQUENCE [LARGE SCALE GENOMIC DNA]</scope>
    <source>
        <strain evidence="5 6">YIT 12061</strain>
    </source>
</reference>
<dbReference type="AlphaFoldDB" id="H1DDN0"/>
<name>H1DDN0_9BACT</name>
<dbReference type="Gene3D" id="1.10.10.60">
    <property type="entry name" value="Homeodomain-like"/>
    <property type="match status" value="1"/>
</dbReference>
<organism evidence="5 6">
    <name type="scientific">Odoribacter laneus YIT 12061</name>
    <dbReference type="NCBI Taxonomy" id="742817"/>
    <lineage>
        <taxon>Bacteria</taxon>
        <taxon>Pseudomonadati</taxon>
        <taxon>Bacteroidota</taxon>
        <taxon>Bacteroidia</taxon>
        <taxon>Bacteroidales</taxon>
        <taxon>Odoribacteraceae</taxon>
        <taxon>Odoribacter</taxon>
    </lineage>
</organism>
<proteinExistence type="predicted"/>
<keyword evidence="3" id="KW-0804">Transcription</keyword>
<evidence type="ECO:0000256" key="2">
    <source>
        <dbReference type="ARBA" id="ARBA00023125"/>
    </source>
</evidence>
<dbReference type="GO" id="GO:0003700">
    <property type="term" value="F:DNA-binding transcription factor activity"/>
    <property type="evidence" value="ECO:0007669"/>
    <property type="project" value="InterPro"/>
</dbReference>
<evidence type="ECO:0000313" key="6">
    <source>
        <dbReference type="Proteomes" id="UP000004892"/>
    </source>
</evidence>